<evidence type="ECO:0000256" key="6">
    <source>
        <dbReference type="ARBA" id="ARBA00022989"/>
    </source>
</evidence>
<evidence type="ECO:0000256" key="2">
    <source>
        <dbReference type="ARBA" id="ARBA00008220"/>
    </source>
</evidence>
<feature type="transmembrane region" description="Helical" evidence="9">
    <location>
        <begin position="336"/>
        <end position="360"/>
    </location>
</feature>
<feature type="transmembrane region" description="Helical" evidence="9">
    <location>
        <begin position="367"/>
        <end position="384"/>
    </location>
</feature>
<evidence type="ECO:0000256" key="4">
    <source>
        <dbReference type="ARBA" id="ARBA00022475"/>
    </source>
</evidence>
<gene>
    <name evidence="10" type="ORF">GCM10023208_25800</name>
</gene>
<feature type="transmembrane region" description="Helical" evidence="9">
    <location>
        <begin position="256"/>
        <end position="289"/>
    </location>
</feature>
<evidence type="ECO:0000256" key="3">
    <source>
        <dbReference type="ARBA" id="ARBA00021069"/>
    </source>
</evidence>
<dbReference type="InterPro" id="IPR050367">
    <property type="entry name" value="APC_superfamily"/>
</dbReference>
<feature type="transmembrane region" description="Helical" evidence="9">
    <location>
        <begin position="309"/>
        <end position="330"/>
    </location>
</feature>
<comment type="caution">
    <text evidence="10">The sequence shown here is derived from an EMBL/GenBank/DDBJ whole genome shotgun (WGS) entry which is preliminary data.</text>
</comment>
<proteinExistence type="inferred from homology"/>
<feature type="transmembrane region" description="Helical" evidence="9">
    <location>
        <begin position="213"/>
        <end position="236"/>
    </location>
</feature>
<dbReference type="PIRSF" id="PIRSF006060">
    <property type="entry name" value="AA_transporter"/>
    <property type="match status" value="1"/>
</dbReference>
<comment type="subcellular location">
    <subcellularLocation>
        <location evidence="1">Cell membrane</location>
        <topology evidence="1">Multi-pass membrane protein</topology>
    </subcellularLocation>
</comment>
<dbReference type="PANTHER" id="PTHR42770:SF18">
    <property type="entry name" value="ARGININE_AGMATINE ANTIPORTER"/>
    <property type="match status" value="1"/>
</dbReference>
<keyword evidence="5 9" id="KW-0812">Transmembrane</keyword>
<dbReference type="Gene3D" id="1.20.1740.10">
    <property type="entry name" value="Amino acid/polyamine transporter I"/>
    <property type="match status" value="1"/>
</dbReference>
<evidence type="ECO:0000256" key="7">
    <source>
        <dbReference type="ARBA" id="ARBA00023136"/>
    </source>
</evidence>
<feature type="transmembrane region" description="Helical" evidence="9">
    <location>
        <begin position="110"/>
        <end position="130"/>
    </location>
</feature>
<evidence type="ECO:0000256" key="5">
    <source>
        <dbReference type="ARBA" id="ARBA00022692"/>
    </source>
</evidence>
<organism evidence="10 11">
    <name type="scientific">Erythrobacter westpacificensis</name>
    <dbReference type="NCBI Taxonomy" id="1055231"/>
    <lineage>
        <taxon>Bacteria</taxon>
        <taxon>Pseudomonadati</taxon>
        <taxon>Pseudomonadota</taxon>
        <taxon>Alphaproteobacteria</taxon>
        <taxon>Sphingomonadales</taxon>
        <taxon>Erythrobacteraceae</taxon>
        <taxon>Erythrobacter/Porphyrobacter group</taxon>
        <taxon>Erythrobacter</taxon>
    </lineage>
</organism>
<dbReference type="EMBL" id="BAABHV010000021">
    <property type="protein sequence ID" value="GAA5058986.1"/>
    <property type="molecule type" value="Genomic_DNA"/>
</dbReference>
<name>A0ABP9KLP0_9SPHN</name>
<keyword evidence="7 9" id="KW-0472">Membrane</keyword>
<evidence type="ECO:0000313" key="11">
    <source>
        <dbReference type="Proteomes" id="UP001500518"/>
    </source>
</evidence>
<comment type="similarity">
    <text evidence="2">Belongs to the amino acid-polyamine-organocation (APC) superfamily. Basic amino acid/polyamine antiporter (APA) (TC 2.A.3.2) family.</text>
</comment>
<evidence type="ECO:0000256" key="8">
    <source>
        <dbReference type="ARBA" id="ARBA00045636"/>
    </source>
</evidence>
<evidence type="ECO:0000256" key="1">
    <source>
        <dbReference type="ARBA" id="ARBA00004651"/>
    </source>
</evidence>
<dbReference type="InterPro" id="IPR002293">
    <property type="entry name" value="AA/rel_permease1"/>
</dbReference>
<evidence type="ECO:0000313" key="10">
    <source>
        <dbReference type="EMBL" id="GAA5058986.1"/>
    </source>
</evidence>
<feature type="transmembrane region" description="Helical" evidence="9">
    <location>
        <begin position="74"/>
        <end position="98"/>
    </location>
</feature>
<accession>A0ABP9KLP0</accession>
<feature type="transmembrane region" description="Helical" evidence="9">
    <location>
        <begin position="7"/>
        <end position="27"/>
    </location>
</feature>
<dbReference type="Pfam" id="PF13520">
    <property type="entry name" value="AA_permease_2"/>
    <property type="match status" value="1"/>
</dbReference>
<feature type="transmembrane region" description="Helical" evidence="9">
    <location>
        <begin position="33"/>
        <end position="53"/>
    </location>
</feature>
<dbReference type="Proteomes" id="UP001500518">
    <property type="component" value="Unassembled WGS sequence"/>
</dbReference>
<keyword evidence="11" id="KW-1185">Reference proteome</keyword>
<reference evidence="11" key="1">
    <citation type="journal article" date="2019" name="Int. J. Syst. Evol. Microbiol.">
        <title>The Global Catalogue of Microorganisms (GCM) 10K type strain sequencing project: providing services to taxonomists for standard genome sequencing and annotation.</title>
        <authorList>
            <consortium name="The Broad Institute Genomics Platform"/>
            <consortium name="The Broad Institute Genome Sequencing Center for Infectious Disease"/>
            <person name="Wu L."/>
            <person name="Ma J."/>
        </authorList>
    </citation>
    <scope>NUCLEOTIDE SEQUENCE [LARGE SCALE GENOMIC DNA]</scope>
    <source>
        <strain evidence="11">JCM 18014</strain>
    </source>
</reference>
<keyword evidence="6 9" id="KW-1133">Transmembrane helix</keyword>
<dbReference type="PANTHER" id="PTHR42770">
    <property type="entry name" value="AMINO ACID TRANSPORTER-RELATED"/>
    <property type="match status" value="1"/>
</dbReference>
<keyword evidence="4" id="KW-1003">Cell membrane</keyword>
<feature type="transmembrane region" description="Helical" evidence="9">
    <location>
        <begin position="180"/>
        <end position="201"/>
    </location>
</feature>
<protein>
    <recommendedName>
        <fullName evidence="3">Arginine/agmatine antiporter</fullName>
    </recommendedName>
</protein>
<comment type="function">
    <text evidence="8">Major component of the acid-resistance (AR) system allowing enteric pathogens to survive the acidic environment in the stomach. Exchanges extracellular arginine for its intracellular decarboxylation product agmatine (Agm) thereby expelling intracellular protons. Probably undergoes several conformational states in order to translocate the substrate across the membrane; keeps the substrate accessible to only 1 side of the membrane at a time by opening and closing 3 membrane-internal gates.</text>
</comment>
<evidence type="ECO:0000256" key="9">
    <source>
        <dbReference type="SAM" id="Phobius"/>
    </source>
</evidence>
<feature type="transmembrane region" description="Helical" evidence="9">
    <location>
        <begin position="390"/>
        <end position="408"/>
    </location>
</feature>
<feature type="transmembrane region" description="Helical" evidence="9">
    <location>
        <begin position="142"/>
        <end position="160"/>
    </location>
</feature>
<sequence>MLMSLSLVIGTMIGGGIYVLPTSLAPLGWNATLGWLICGAGALCLAASFRLLVDGTGEGIQHNIERVIGEIPGFLAIFAYFAAGFTSIAALVIAGGSIIVNLTGVEDGDFYGVAASLALLALITGVNLFSTRSAGRLQVASVAIKVVPLLLVVVTVAGLLLAGSVETKAVASAPINFDNIAAAVALTLFPLLGFEAATIPVNKIRNPRRNIPIAMIGGTIFVVVLYLLATTGLMVIMSSNEIAQSSSPVSDALTMVYGPVLGAVVALCIMVSVTGCANGLVLIGADCTYSMALRREVPLLFADTNQHGVPHWGVVLQAAGAAVLILLNSSRGMSGIFTFLALLTTGGVLIFYILGLVAVFKENRKPAHWPVLIGGLGFACFAVYGSGLETSLWVLALLVIGLLTRWFCRRSVNAVPAG</sequence>